<evidence type="ECO:0008006" key="3">
    <source>
        <dbReference type="Google" id="ProtNLM"/>
    </source>
</evidence>
<evidence type="ECO:0000313" key="2">
    <source>
        <dbReference type="Proteomes" id="UP000231542"/>
    </source>
</evidence>
<dbReference type="EMBL" id="PEXU01000003">
    <property type="protein sequence ID" value="PIS43079.1"/>
    <property type="molecule type" value="Genomic_DNA"/>
</dbReference>
<name>A0A2H0YXQ6_9BACT</name>
<reference evidence="1 2" key="1">
    <citation type="submission" date="2017-09" db="EMBL/GenBank/DDBJ databases">
        <title>Depth-based differentiation of microbial function through sediment-hosted aquifers and enrichment of novel symbionts in the deep terrestrial subsurface.</title>
        <authorList>
            <person name="Probst A.J."/>
            <person name="Ladd B."/>
            <person name="Jarett J.K."/>
            <person name="Geller-Mcgrath D.E."/>
            <person name="Sieber C.M."/>
            <person name="Emerson J.B."/>
            <person name="Anantharaman K."/>
            <person name="Thomas B.C."/>
            <person name="Malmstrom R."/>
            <person name="Stieglmeier M."/>
            <person name="Klingl A."/>
            <person name="Woyke T."/>
            <person name="Ryan C.M."/>
            <person name="Banfield J.F."/>
        </authorList>
    </citation>
    <scope>NUCLEOTIDE SEQUENCE [LARGE SCALE GENOMIC DNA]</scope>
    <source>
        <strain evidence="1">CG08_land_8_20_14_0_20_40_16</strain>
    </source>
</reference>
<evidence type="ECO:0000313" key="1">
    <source>
        <dbReference type="EMBL" id="PIS43079.1"/>
    </source>
</evidence>
<comment type="caution">
    <text evidence="1">The sequence shown here is derived from an EMBL/GenBank/DDBJ whole genome shotgun (WGS) entry which is preliminary data.</text>
</comment>
<dbReference type="AlphaFoldDB" id="A0A2H0YXQ6"/>
<protein>
    <recommendedName>
        <fullName evidence="3">UDP-N-acetyl-alpha-D-muramoyl-L-alanyl-L-glutamate epimerase</fullName>
    </recommendedName>
</protein>
<dbReference type="Proteomes" id="UP000231542">
    <property type="component" value="Unassembled WGS sequence"/>
</dbReference>
<accession>A0A2H0YXQ6</accession>
<gene>
    <name evidence="1" type="ORF">COT24_00255</name>
</gene>
<organism evidence="1 2">
    <name type="scientific">Candidatus Kerfeldbacteria bacterium CG08_land_8_20_14_0_20_40_16</name>
    <dbReference type="NCBI Taxonomy" id="2014244"/>
    <lineage>
        <taxon>Bacteria</taxon>
        <taxon>Candidatus Kerfeldiibacteriota</taxon>
    </lineage>
</organism>
<sequence length="462" mass="54073">MSFRPNKKIIHIKTEKLKNGFAVAAFGKKYKMEYPEKIWQNVPISIRKVLTENITFASTHFLPLMLHSEKLIYDDMAQPILETIFYKNQLLDLLDCERCDNLAHLSLIKKFYNLENEFKKGEGTWPEKSEVCSFTPKKKVAIVPFTFGKESLLTFALCREVGIEPILVYCQEPAQPYEGEYKLKKLKEFEKKFKVKTHFIKYEPGIFRHGKEFGLNNNTMIGWGAQTTLLALQMIPFVYHYRARYVLFGNEFSNNYYEWKDGWKVYSCGGYDQNSAWTPQQSTIIRLLTGGKCHVNSSLEPLEEINVFYILHHKYPELGKFQFSCGGEAHLKKDSAWCHTCYKCTRMFLFASSLGVDPKTIGFKEDLLQKPNLFPHYFGDVKKSGSNDELDFSFLILQKKGIKHAYSEQFVNKKLKNTKPWQWYKNHYTNLNPAKNLPPEYENKFLEIFKKELKNFAAILPR</sequence>
<proteinExistence type="predicted"/>